<dbReference type="GO" id="GO:0005634">
    <property type="term" value="C:nucleus"/>
    <property type="evidence" value="ECO:0007669"/>
    <property type="project" value="TreeGrafter"/>
</dbReference>
<protein>
    <recommendedName>
        <fullName evidence="7">DNA 3'-5' helicase</fullName>
        <ecNumber evidence="7">5.6.2.4</ecNumber>
    </recommendedName>
</protein>
<dbReference type="GO" id="GO:0005737">
    <property type="term" value="C:cytoplasm"/>
    <property type="evidence" value="ECO:0007669"/>
    <property type="project" value="TreeGrafter"/>
</dbReference>
<gene>
    <name evidence="11" type="ORF">PGLA1383_LOCUS35055</name>
</gene>
<comment type="catalytic activity">
    <reaction evidence="6">
        <text>Couples ATP hydrolysis with the unwinding of duplex DNA by translocating in the 3'-5' direction.</text>
        <dbReference type="EC" id="5.6.2.4"/>
    </reaction>
</comment>
<dbReference type="EMBL" id="CAJNNV010026148">
    <property type="protein sequence ID" value="CAE8617393.1"/>
    <property type="molecule type" value="Genomic_DNA"/>
</dbReference>
<keyword evidence="12" id="KW-1185">Reference proteome</keyword>
<dbReference type="GO" id="GO:0043138">
    <property type="term" value="F:3'-5' DNA helicase activity"/>
    <property type="evidence" value="ECO:0007669"/>
    <property type="project" value="UniProtKB-EC"/>
</dbReference>
<dbReference type="Pfam" id="PF00271">
    <property type="entry name" value="Helicase_C"/>
    <property type="match status" value="1"/>
</dbReference>
<dbReference type="GO" id="GO:0005524">
    <property type="term" value="F:ATP binding"/>
    <property type="evidence" value="ECO:0007669"/>
    <property type="project" value="UniProtKB-KW"/>
</dbReference>
<reference evidence="11" key="1">
    <citation type="submission" date="2021-02" db="EMBL/GenBank/DDBJ databases">
        <authorList>
            <person name="Dougan E. K."/>
            <person name="Rhodes N."/>
            <person name="Thang M."/>
            <person name="Chan C."/>
        </authorList>
    </citation>
    <scope>NUCLEOTIDE SEQUENCE</scope>
</reference>
<comment type="similarity">
    <text evidence="1">Belongs to the helicase family. RecQ subfamily.</text>
</comment>
<feature type="domain" description="Helicase C-terminal" evidence="10">
    <location>
        <begin position="388"/>
        <end position="540"/>
    </location>
</feature>
<dbReference type="GO" id="GO:0009378">
    <property type="term" value="F:four-way junction helicase activity"/>
    <property type="evidence" value="ECO:0007669"/>
    <property type="project" value="TreeGrafter"/>
</dbReference>
<dbReference type="OrthoDB" id="10261556at2759"/>
<evidence type="ECO:0000256" key="8">
    <source>
        <dbReference type="SAM" id="MobiDB-lite"/>
    </source>
</evidence>
<dbReference type="InterPro" id="IPR027417">
    <property type="entry name" value="P-loop_NTPase"/>
</dbReference>
<dbReference type="InterPro" id="IPR004589">
    <property type="entry name" value="DNA_helicase_ATP-dep_RecQ"/>
</dbReference>
<dbReference type="GO" id="GO:0000724">
    <property type="term" value="P:double-strand break repair via homologous recombination"/>
    <property type="evidence" value="ECO:0007669"/>
    <property type="project" value="TreeGrafter"/>
</dbReference>
<evidence type="ECO:0000256" key="3">
    <source>
        <dbReference type="ARBA" id="ARBA00022801"/>
    </source>
</evidence>
<organism evidence="11 12">
    <name type="scientific">Polarella glacialis</name>
    <name type="common">Dinoflagellate</name>
    <dbReference type="NCBI Taxonomy" id="89957"/>
    <lineage>
        <taxon>Eukaryota</taxon>
        <taxon>Sar</taxon>
        <taxon>Alveolata</taxon>
        <taxon>Dinophyceae</taxon>
        <taxon>Suessiales</taxon>
        <taxon>Suessiaceae</taxon>
        <taxon>Polarella</taxon>
    </lineage>
</organism>
<dbReference type="InterPro" id="IPR001650">
    <property type="entry name" value="Helicase_C-like"/>
</dbReference>
<dbReference type="GO" id="GO:0003676">
    <property type="term" value="F:nucleic acid binding"/>
    <property type="evidence" value="ECO:0007669"/>
    <property type="project" value="InterPro"/>
</dbReference>
<evidence type="ECO:0000313" key="11">
    <source>
        <dbReference type="EMBL" id="CAE8617393.1"/>
    </source>
</evidence>
<feature type="domain" description="Helicase ATP-binding" evidence="9">
    <location>
        <begin position="187"/>
        <end position="364"/>
    </location>
</feature>
<dbReference type="CDD" id="cd17920">
    <property type="entry name" value="DEXHc_RecQ"/>
    <property type="match status" value="1"/>
</dbReference>
<dbReference type="Proteomes" id="UP000654075">
    <property type="component" value="Unassembled WGS sequence"/>
</dbReference>
<dbReference type="SMART" id="SM00487">
    <property type="entry name" value="DEXDc"/>
    <property type="match status" value="1"/>
</dbReference>
<dbReference type="GO" id="GO:0016787">
    <property type="term" value="F:hydrolase activity"/>
    <property type="evidence" value="ECO:0007669"/>
    <property type="project" value="UniProtKB-KW"/>
</dbReference>
<evidence type="ECO:0000259" key="10">
    <source>
        <dbReference type="PROSITE" id="PS51194"/>
    </source>
</evidence>
<comment type="caution">
    <text evidence="11">The sequence shown here is derived from an EMBL/GenBank/DDBJ whole genome shotgun (WGS) entry which is preliminary data.</text>
</comment>
<evidence type="ECO:0000256" key="1">
    <source>
        <dbReference type="ARBA" id="ARBA00005446"/>
    </source>
</evidence>
<keyword evidence="5" id="KW-0067">ATP-binding</keyword>
<evidence type="ECO:0000259" key="9">
    <source>
        <dbReference type="PROSITE" id="PS51192"/>
    </source>
</evidence>
<dbReference type="PROSITE" id="PS51192">
    <property type="entry name" value="HELICASE_ATP_BIND_1"/>
    <property type="match status" value="1"/>
</dbReference>
<feature type="compositionally biased region" description="Polar residues" evidence="8">
    <location>
        <begin position="1114"/>
        <end position="1128"/>
    </location>
</feature>
<sequence length="1146" mass="128615">MSYLPTGHASALKASYVSPRVSIQCICITSSFKYKFRCSGRVQVHEIGAMVAVLQPGLGAGSPAIRHPLPVFAHGLARPSRICCQKPLAHQLPSGSRGQQFGGHAAVACGVALLLTARAAASSRSRRSACRRPSRRRPQRIRIASQQTESGALQSAGAEWQQEEEAERLLREFFGHESWRCEQQVVVKAAVQKQDVLVNWSTGAGKSLCYKLPAVLAWRRRRGVTLVVEPLISLMRDQVVNFNKLSSSSDSPKATFLGSGQSDLSMDKRALEGEFCLVYVTPEKLTEGLLLGLEQLYKSRRLELIVMDEAACISLWGHDFRPSFRNMWWVREQYPQIPFMALSGSMTEDMQRDIFEQLCLRAPFVSTLPYLRANLDITCTHKEGFAKDMARIAQAVRLGEPMIVYTPLPSRAVKVAAKLESLLQDQDVQVGVYTGATEKGERERVQSAFDSGEVHVLVATVAFGMGIDKPDIRKIIHYGLPKCMEDYHQQIGRAGRDGLRSSCVMLFDNSDWKLWYSKIFTQEYENWDKDDLRKHLESSEHLHQLIVGHGCRHQSILSYFGCDSEIELLKSSTLCRCDVCLGRRGDWFGSVKPRGFFREARLVLEAVRMAQELTKGKCASKEAVLKLVTAKSQNALIGIPKIMIDRLWAVRDELPRCRRSKAYSSQIFDMLYGDGYLMRKLTITQEFRSFLWSLTDFGESALSWGKSVHLVPTRSIQNLELDREGRNKVEHAQRMYKTMKSRFLKSVPFYLGELRNSSSEDAPDDERDMWRYFASMSDSMKEGAVNARDSIKMYDNSKDEEDMSKGKPSVAEAISGMATCTESVRSSSMDAVTSLCSDLDGESRYSYLNILHDVLSQHLDHKPGSRDVVVDYLMDSQSSYECVIQLPSLQGMRFSSGRKFARRRVAKHHAILKALVTLVKTMPASGTLTKDLQRASRCDDDDASQPKCPYTALLLASMAQHMQRPARSGDIALTCLTDFRKHYRCVVTLHVLGGLQFSTKKAYTEKTHAKIAAIMHAAFVLIKARTGTARSFQMSRLLACLSERMQRPLVEEDVQIRFLEDSNNCFWCDITVPALGGLTFSSPRPRKHKGSAKHLAIACACKVLDADGRAVSKPLSSRTLVKQDTGPKSHQMRKKEMSRSPAYSRA</sequence>
<dbReference type="EC" id="5.6.2.4" evidence="7"/>
<evidence type="ECO:0000256" key="2">
    <source>
        <dbReference type="ARBA" id="ARBA00022741"/>
    </source>
</evidence>
<keyword evidence="3" id="KW-0378">Hydrolase</keyword>
<dbReference type="Gene3D" id="3.40.50.300">
    <property type="entry name" value="P-loop containing nucleotide triphosphate hydrolases"/>
    <property type="match status" value="2"/>
</dbReference>
<accession>A0A813G3X4</accession>
<evidence type="ECO:0000256" key="7">
    <source>
        <dbReference type="ARBA" id="ARBA00034808"/>
    </source>
</evidence>
<evidence type="ECO:0000256" key="4">
    <source>
        <dbReference type="ARBA" id="ARBA00022806"/>
    </source>
</evidence>
<dbReference type="AlphaFoldDB" id="A0A813G3X4"/>
<dbReference type="GO" id="GO:0005694">
    <property type="term" value="C:chromosome"/>
    <property type="evidence" value="ECO:0007669"/>
    <property type="project" value="TreeGrafter"/>
</dbReference>
<dbReference type="SMART" id="SM00490">
    <property type="entry name" value="HELICc"/>
    <property type="match status" value="1"/>
</dbReference>
<dbReference type="InterPro" id="IPR011545">
    <property type="entry name" value="DEAD/DEAH_box_helicase_dom"/>
</dbReference>
<dbReference type="Pfam" id="PF00270">
    <property type="entry name" value="DEAD"/>
    <property type="match status" value="1"/>
</dbReference>
<dbReference type="InterPro" id="IPR014001">
    <property type="entry name" value="Helicase_ATP-bd"/>
</dbReference>
<dbReference type="NCBIfam" id="TIGR00614">
    <property type="entry name" value="recQ_fam"/>
    <property type="match status" value="1"/>
</dbReference>
<dbReference type="PANTHER" id="PTHR13710">
    <property type="entry name" value="DNA HELICASE RECQ FAMILY MEMBER"/>
    <property type="match status" value="1"/>
</dbReference>
<evidence type="ECO:0000256" key="6">
    <source>
        <dbReference type="ARBA" id="ARBA00034617"/>
    </source>
</evidence>
<dbReference type="SUPFAM" id="SSF52540">
    <property type="entry name" value="P-loop containing nucleoside triphosphate hydrolases"/>
    <property type="match status" value="1"/>
</dbReference>
<feature type="region of interest" description="Disordered" evidence="8">
    <location>
        <begin position="1113"/>
        <end position="1146"/>
    </location>
</feature>
<proteinExistence type="inferred from homology"/>
<dbReference type="PROSITE" id="PS51194">
    <property type="entry name" value="HELICASE_CTER"/>
    <property type="match status" value="1"/>
</dbReference>
<evidence type="ECO:0000313" key="12">
    <source>
        <dbReference type="Proteomes" id="UP000654075"/>
    </source>
</evidence>
<dbReference type="PANTHER" id="PTHR13710:SF120">
    <property type="entry name" value="BIFUNCTIONAL 3'-5' EXONUCLEASE_ATP-DEPENDENT HELICASE WRN"/>
    <property type="match status" value="1"/>
</dbReference>
<evidence type="ECO:0000256" key="5">
    <source>
        <dbReference type="ARBA" id="ARBA00022840"/>
    </source>
</evidence>
<keyword evidence="4" id="KW-0347">Helicase</keyword>
<name>A0A813G3X4_POLGL</name>
<keyword evidence="2" id="KW-0547">Nucleotide-binding</keyword>